<dbReference type="EMBL" id="JAQIBC010000005">
    <property type="protein sequence ID" value="MDM5264110.1"/>
    <property type="molecule type" value="Genomic_DNA"/>
</dbReference>
<name>A0ABT7QSX4_9BACT</name>
<keyword evidence="2" id="KW-1185">Reference proteome</keyword>
<gene>
    <name evidence="1" type="ORF">PF327_07890</name>
</gene>
<dbReference type="Proteomes" id="UP001169066">
    <property type="component" value="Unassembled WGS sequence"/>
</dbReference>
<evidence type="ECO:0000313" key="2">
    <source>
        <dbReference type="Proteomes" id="UP001169066"/>
    </source>
</evidence>
<evidence type="ECO:0000313" key="1">
    <source>
        <dbReference type="EMBL" id="MDM5264110.1"/>
    </source>
</evidence>
<comment type="caution">
    <text evidence="1">The sequence shown here is derived from an EMBL/GenBank/DDBJ whole genome shotgun (WGS) entry which is preliminary data.</text>
</comment>
<protein>
    <submittedName>
        <fullName evidence="1">Uncharacterized protein</fullName>
    </submittedName>
</protein>
<proteinExistence type="predicted"/>
<sequence>MYVKFRMRDANNYYKIKQKKATELRYITHILLKKGENVLYDASTSDSVFPMQIISLYADNTNESNTLQAILTYNTGEQLKCSKPINQSILEDLTLIHNTSKIKEDYKSNNYHTTHPKLWAATSFEEAIKILYGTSDVIKTKNKAYSHWDHESDDPKLAVSGDGEYLRISAVHEVESLMVLASYREKVVQYVIRIPENHSIGFPITVPINEKNFTADLRSFTTPTSQFKFTGYTNPYTVAIVYRLRNGKVYQQDFSTSGISFCEPQRTYLYVELRDTN</sequence>
<dbReference type="RefSeq" id="WP_289402053.1">
    <property type="nucleotide sequence ID" value="NZ_JAQIBC010000005.1"/>
</dbReference>
<accession>A0ABT7QSX4</accession>
<organism evidence="1 2">
    <name type="scientific">Sulfurovum xiamenensis</name>
    <dbReference type="NCBI Taxonomy" id="3019066"/>
    <lineage>
        <taxon>Bacteria</taxon>
        <taxon>Pseudomonadati</taxon>
        <taxon>Campylobacterota</taxon>
        <taxon>Epsilonproteobacteria</taxon>
        <taxon>Campylobacterales</taxon>
        <taxon>Sulfurovaceae</taxon>
        <taxon>Sulfurovum</taxon>
    </lineage>
</organism>
<reference evidence="1" key="1">
    <citation type="submission" date="2023-01" db="EMBL/GenBank/DDBJ databases">
        <title>Sulfurovum sp. XTW-4 genome assembly.</title>
        <authorList>
            <person name="Wang J."/>
        </authorList>
    </citation>
    <scope>NUCLEOTIDE SEQUENCE</scope>
    <source>
        <strain evidence="1">XTW-4</strain>
    </source>
</reference>